<sequence length="104" mass="12210">MLNLNDQKVKLTKTNLAIALGVVKQQITMWCTGAAYPRPETMFKLAKILGVKVDDLYTLEETEEELQQEREEIEKRLKEKEEEAKRRKQAYRLAKQIQEGEENE</sequence>
<feature type="domain" description="HTH cro/C1-type" evidence="2">
    <location>
        <begin position="10"/>
        <end position="56"/>
    </location>
</feature>
<organism evidence="3 4">
    <name type="scientific">Thermoactinomyces daqus</name>
    <dbReference type="NCBI Taxonomy" id="1329516"/>
    <lineage>
        <taxon>Bacteria</taxon>
        <taxon>Bacillati</taxon>
        <taxon>Bacillota</taxon>
        <taxon>Bacilli</taxon>
        <taxon>Bacillales</taxon>
        <taxon>Thermoactinomycetaceae</taxon>
        <taxon>Thermoactinomyces</taxon>
    </lineage>
</organism>
<evidence type="ECO:0000256" key="1">
    <source>
        <dbReference type="SAM" id="Coils"/>
    </source>
</evidence>
<dbReference type="Pfam" id="PF01381">
    <property type="entry name" value="HTH_3"/>
    <property type="match status" value="1"/>
</dbReference>
<dbReference type="GO" id="GO:0003677">
    <property type="term" value="F:DNA binding"/>
    <property type="evidence" value="ECO:0007669"/>
    <property type="project" value="InterPro"/>
</dbReference>
<evidence type="ECO:0000313" key="3">
    <source>
        <dbReference type="EMBL" id="MBA4544581.1"/>
    </source>
</evidence>
<dbReference type="AlphaFoldDB" id="A0A7W1XDB5"/>
<reference evidence="3 4" key="1">
    <citation type="submission" date="2020-07" db="EMBL/GenBank/DDBJ databases">
        <authorList>
            <person name="Feng H."/>
        </authorList>
    </citation>
    <scope>NUCLEOTIDE SEQUENCE [LARGE SCALE GENOMIC DNA]</scope>
    <source>
        <strain evidence="4">s-11</strain>
    </source>
</reference>
<accession>A0A7W1XDB5</accession>
<dbReference type="PROSITE" id="PS50943">
    <property type="entry name" value="HTH_CROC1"/>
    <property type="match status" value="1"/>
</dbReference>
<dbReference type="OrthoDB" id="2642285at2"/>
<protein>
    <submittedName>
        <fullName evidence="3">Helix-turn-helix transcriptional regulator</fullName>
    </submittedName>
</protein>
<keyword evidence="4" id="KW-1185">Reference proteome</keyword>
<name>A0A7W1XDB5_9BACL</name>
<dbReference type="InterPro" id="IPR010982">
    <property type="entry name" value="Lambda_DNA-bd_dom_sf"/>
</dbReference>
<evidence type="ECO:0000313" key="4">
    <source>
        <dbReference type="Proteomes" id="UP000530514"/>
    </source>
</evidence>
<dbReference type="Gene3D" id="1.10.260.40">
    <property type="entry name" value="lambda repressor-like DNA-binding domains"/>
    <property type="match status" value="1"/>
</dbReference>
<feature type="coiled-coil region" evidence="1">
    <location>
        <begin position="56"/>
        <end position="97"/>
    </location>
</feature>
<comment type="caution">
    <text evidence="3">The sequence shown here is derived from an EMBL/GenBank/DDBJ whole genome shotgun (WGS) entry which is preliminary data.</text>
</comment>
<evidence type="ECO:0000259" key="2">
    <source>
        <dbReference type="PROSITE" id="PS50943"/>
    </source>
</evidence>
<gene>
    <name evidence="3" type="ORF">H1164_17275</name>
</gene>
<dbReference type="SUPFAM" id="SSF47413">
    <property type="entry name" value="lambda repressor-like DNA-binding domains"/>
    <property type="match status" value="1"/>
</dbReference>
<dbReference type="EMBL" id="JACEIP010000047">
    <property type="protein sequence ID" value="MBA4544581.1"/>
    <property type="molecule type" value="Genomic_DNA"/>
</dbReference>
<proteinExistence type="predicted"/>
<keyword evidence="1" id="KW-0175">Coiled coil</keyword>
<dbReference type="Proteomes" id="UP000530514">
    <property type="component" value="Unassembled WGS sequence"/>
</dbReference>
<dbReference type="CDD" id="cd00093">
    <property type="entry name" value="HTH_XRE"/>
    <property type="match status" value="1"/>
</dbReference>
<dbReference type="SMART" id="SM00530">
    <property type="entry name" value="HTH_XRE"/>
    <property type="match status" value="1"/>
</dbReference>
<dbReference type="InterPro" id="IPR001387">
    <property type="entry name" value="Cro/C1-type_HTH"/>
</dbReference>